<comment type="caution">
    <text evidence="11">The sequence shown here is derived from an EMBL/GenBank/DDBJ whole genome shotgun (WGS) entry which is preliminary data.</text>
</comment>
<dbReference type="Proteomes" id="UP001162156">
    <property type="component" value="Unassembled WGS sequence"/>
</dbReference>
<dbReference type="InterPro" id="IPR000747">
    <property type="entry name" value="HD_engrailed"/>
</dbReference>
<comment type="subcellular location">
    <subcellularLocation>
        <location evidence="1 6 7">Nucleus</location>
    </subcellularLocation>
</comment>
<dbReference type="Pfam" id="PF10525">
    <property type="entry name" value="Engrail_1_C_sig"/>
    <property type="match status" value="1"/>
</dbReference>
<protein>
    <recommendedName>
        <fullName evidence="8">Homeobox protein engrailed-like</fullName>
    </recommendedName>
</protein>
<reference evidence="11" key="1">
    <citation type="journal article" date="2023" name="Insect Mol. Biol.">
        <title>Genome sequencing provides insights into the evolution of gene families encoding plant cell wall-degrading enzymes in longhorned beetles.</title>
        <authorList>
            <person name="Shin N.R."/>
            <person name="Okamura Y."/>
            <person name="Kirsch R."/>
            <person name="Pauchet Y."/>
        </authorList>
    </citation>
    <scope>NUCLEOTIDE SEQUENCE</scope>
    <source>
        <strain evidence="11">RBIC_L_NR</strain>
    </source>
</reference>
<sequence>MAFEDRSSPNTAASPNNNNNSEPINSPNSPESTRTSPYTCMTIHHEDSSRSFISNSSTSHHYVIPKVEQQERQSPMSYRSPSPTDSVSSSRSSIQNEPTIQTLKYSITNILKPEFGKSAVLRTKTIPKIAFKPYQKCEDLKETKPFAVAPLGSLCQTVSQIGNAIARTPEPIPRPKSPVKSLPNPEEVKKRRRCKSVVLRLYARCQSMNRDRDHTSRILDTFVNDLVKCFDLYLRSHQLWHVLYREHNYVRGPRSRRVKKPAKSTPEDKRPRTAFSSAQLQRLKHEFNENRYLTERRRQQLSAELGLNEAQIKIWFQNKRAKIKKSSGQKNALALQLMAQGLYNHSTVPCDEDDMPLSS</sequence>
<feature type="DNA-binding region" description="Homeobox" evidence="6">
    <location>
        <begin position="268"/>
        <end position="327"/>
    </location>
</feature>
<dbReference type="EMBL" id="JANEYF010002360">
    <property type="protein sequence ID" value="KAJ8947646.1"/>
    <property type="molecule type" value="Genomic_DNA"/>
</dbReference>
<dbReference type="PROSITE" id="PS50071">
    <property type="entry name" value="HOMEOBOX_2"/>
    <property type="match status" value="1"/>
</dbReference>
<dbReference type="GO" id="GO:0000981">
    <property type="term" value="F:DNA-binding transcription factor activity, RNA polymerase II-specific"/>
    <property type="evidence" value="ECO:0007669"/>
    <property type="project" value="InterPro"/>
</dbReference>
<dbReference type="InterPro" id="IPR019737">
    <property type="entry name" value="Homeobox-engrailed_CS"/>
</dbReference>
<dbReference type="SUPFAM" id="SSF46689">
    <property type="entry name" value="Homeodomain-like"/>
    <property type="match status" value="1"/>
</dbReference>
<evidence type="ECO:0000256" key="2">
    <source>
        <dbReference type="ARBA" id="ARBA00022473"/>
    </source>
</evidence>
<dbReference type="PRINTS" id="PR00024">
    <property type="entry name" value="HOMEOBOX"/>
</dbReference>
<dbReference type="GO" id="GO:0005634">
    <property type="term" value="C:nucleus"/>
    <property type="evidence" value="ECO:0007669"/>
    <property type="project" value="UniProtKB-SubCell"/>
</dbReference>
<keyword evidence="5 6" id="KW-0539">Nucleus</keyword>
<keyword evidence="4 6" id="KW-0371">Homeobox</keyword>
<evidence type="ECO:0000256" key="1">
    <source>
        <dbReference type="ARBA" id="ARBA00004123"/>
    </source>
</evidence>
<feature type="domain" description="Homeobox" evidence="10">
    <location>
        <begin position="266"/>
        <end position="326"/>
    </location>
</feature>
<dbReference type="FunFam" id="1.10.10.60:FF:000345">
    <property type="entry name" value="Homeobox protein engrailed-like"/>
    <property type="match status" value="1"/>
</dbReference>
<dbReference type="PANTHER" id="PTHR24341">
    <property type="entry name" value="HOMEOBOX PROTEIN ENGRAILED"/>
    <property type="match status" value="1"/>
</dbReference>
<keyword evidence="2" id="KW-0217">Developmental protein</keyword>
<dbReference type="InterPro" id="IPR017970">
    <property type="entry name" value="Homeobox_CS"/>
</dbReference>
<dbReference type="AlphaFoldDB" id="A0AAV8YB11"/>
<dbReference type="PRINTS" id="PR00031">
    <property type="entry name" value="HTHREPRESSR"/>
</dbReference>
<keyword evidence="12" id="KW-1185">Reference proteome</keyword>
<evidence type="ECO:0000256" key="4">
    <source>
        <dbReference type="ARBA" id="ARBA00023155"/>
    </source>
</evidence>
<dbReference type="InterPro" id="IPR000047">
    <property type="entry name" value="HTH_motif"/>
</dbReference>
<feature type="compositionally biased region" description="Low complexity" evidence="9">
    <location>
        <begin position="8"/>
        <end position="33"/>
    </location>
</feature>
<dbReference type="InterPro" id="IPR019549">
    <property type="entry name" value="Homeobox-engrailed_C-terminal"/>
</dbReference>
<evidence type="ECO:0000256" key="7">
    <source>
        <dbReference type="RuleBase" id="RU000682"/>
    </source>
</evidence>
<dbReference type="Gene3D" id="1.10.10.60">
    <property type="entry name" value="Homeodomain-like"/>
    <property type="match status" value="1"/>
</dbReference>
<evidence type="ECO:0000313" key="12">
    <source>
        <dbReference type="Proteomes" id="UP001162156"/>
    </source>
</evidence>
<dbReference type="GO" id="GO:0000978">
    <property type="term" value="F:RNA polymerase II cis-regulatory region sequence-specific DNA binding"/>
    <property type="evidence" value="ECO:0007669"/>
    <property type="project" value="TreeGrafter"/>
</dbReference>
<dbReference type="PANTHER" id="PTHR24341:SF6">
    <property type="entry name" value="HOMEOBOX PROTEIN INVECTED"/>
    <property type="match status" value="1"/>
</dbReference>
<feature type="compositionally biased region" description="Basic residues" evidence="9">
    <location>
        <begin position="253"/>
        <end position="262"/>
    </location>
</feature>
<organism evidence="11 12">
    <name type="scientific">Rhamnusium bicolor</name>
    <dbReference type="NCBI Taxonomy" id="1586634"/>
    <lineage>
        <taxon>Eukaryota</taxon>
        <taxon>Metazoa</taxon>
        <taxon>Ecdysozoa</taxon>
        <taxon>Arthropoda</taxon>
        <taxon>Hexapoda</taxon>
        <taxon>Insecta</taxon>
        <taxon>Pterygota</taxon>
        <taxon>Neoptera</taxon>
        <taxon>Endopterygota</taxon>
        <taxon>Coleoptera</taxon>
        <taxon>Polyphaga</taxon>
        <taxon>Cucujiformia</taxon>
        <taxon>Chrysomeloidea</taxon>
        <taxon>Cerambycidae</taxon>
        <taxon>Lepturinae</taxon>
        <taxon>Rhagiini</taxon>
        <taxon>Rhamnusium</taxon>
    </lineage>
</organism>
<evidence type="ECO:0000256" key="9">
    <source>
        <dbReference type="SAM" id="MobiDB-lite"/>
    </source>
</evidence>
<comment type="similarity">
    <text evidence="8">Belongs to the Engrailed homeobox family.</text>
</comment>
<dbReference type="InterPro" id="IPR050720">
    <property type="entry name" value="Engrailed_Homeobox_TFs"/>
</dbReference>
<accession>A0AAV8YB11</accession>
<evidence type="ECO:0000256" key="8">
    <source>
        <dbReference type="RuleBase" id="RU510713"/>
    </source>
</evidence>
<gene>
    <name evidence="11" type="ORF">NQ314_008569</name>
</gene>
<feature type="compositionally biased region" description="Low complexity" evidence="9">
    <location>
        <begin position="77"/>
        <end position="93"/>
    </location>
</feature>
<dbReference type="Pfam" id="PF00046">
    <property type="entry name" value="Homeodomain"/>
    <property type="match status" value="1"/>
</dbReference>
<dbReference type="PRINTS" id="PR00026">
    <property type="entry name" value="ENGRAILED"/>
</dbReference>
<feature type="region of interest" description="Disordered" evidence="9">
    <location>
        <begin position="167"/>
        <end position="187"/>
    </location>
</feature>
<evidence type="ECO:0000256" key="3">
    <source>
        <dbReference type="ARBA" id="ARBA00023125"/>
    </source>
</evidence>
<dbReference type="PROSITE" id="PS00027">
    <property type="entry name" value="HOMEOBOX_1"/>
    <property type="match status" value="1"/>
</dbReference>
<feature type="region of interest" description="Disordered" evidence="9">
    <location>
        <begin position="253"/>
        <end position="280"/>
    </location>
</feature>
<dbReference type="InterPro" id="IPR001356">
    <property type="entry name" value="HD"/>
</dbReference>
<dbReference type="PROSITE" id="PS00033">
    <property type="entry name" value="ENGRAILED"/>
    <property type="match status" value="1"/>
</dbReference>
<feature type="region of interest" description="Disordered" evidence="9">
    <location>
        <begin position="68"/>
        <end position="96"/>
    </location>
</feature>
<proteinExistence type="inferred from homology"/>
<dbReference type="GO" id="GO:0030182">
    <property type="term" value="P:neuron differentiation"/>
    <property type="evidence" value="ECO:0007669"/>
    <property type="project" value="TreeGrafter"/>
</dbReference>
<evidence type="ECO:0000256" key="5">
    <source>
        <dbReference type="ARBA" id="ARBA00023242"/>
    </source>
</evidence>
<dbReference type="InterPro" id="IPR009057">
    <property type="entry name" value="Homeodomain-like_sf"/>
</dbReference>
<evidence type="ECO:0000259" key="10">
    <source>
        <dbReference type="PROSITE" id="PS50071"/>
    </source>
</evidence>
<dbReference type="InterPro" id="IPR020479">
    <property type="entry name" value="HD_metazoa"/>
</dbReference>
<dbReference type="CDD" id="cd00086">
    <property type="entry name" value="homeodomain"/>
    <property type="match status" value="1"/>
</dbReference>
<dbReference type="SMART" id="SM00389">
    <property type="entry name" value="HOX"/>
    <property type="match status" value="1"/>
</dbReference>
<keyword evidence="3 6" id="KW-0238">DNA-binding</keyword>
<evidence type="ECO:0000313" key="11">
    <source>
        <dbReference type="EMBL" id="KAJ8947646.1"/>
    </source>
</evidence>
<evidence type="ECO:0000256" key="6">
    <source>
        <dbReference type="PROSITE-ProRule" id="PRU00108"/>
    </source>
</evidence>
<feature type="region of interest" description="Disordered" evidence="9">
    <location>
        <begin position="1"/>
        <end position="37"/>
    </location>
</feature>
<name>A0AAV8YB11_9CUCU</name>